<dbReference type="InterPro" id="IPR001959">
    <property type="entry name" value="Transposase"/>
</dbReference>
<dbReference type="PATRIC" id="fig|1434111.4.peg.1555"/>
<dbReference type="GeneID" id="24805932"/>
<dbReference type="NCBIfam" id="TIGR01766">
    <property type="entry name" value="IS200/IS605 family accessory protein TnpB-like domain"/>
    <property type="match status" value="1"/>
</dbReference>
<keyword evidence="4" id="KW-0233">DNA recombination</keyword>
<dbReference type="KEGG" id="mls:MSLAZ_1205"/>
<proteinExistence type="inferred from homology"/>
<accession>A0A0E3S2U2</accession>
<dbReference type="EMBL" id="CP009515">
    <property type="protein sequence ID" value="AKB74466.1"/>
    <property type="molecule type" value="Genomic_DNA"/>
</dbReference>
<reference evidence="6 7" key="1">
    <citation type="submission" date="2014-07" db="EMBL/GenBank/DDBJ databases">
        <title>Methanogenic archaea and the global carbon cycle.</title>
        <authorList>
            <person name="Henriksen J.R."/>
            <person name="Luke J."/>
            <person name="Reinhart S."/>
            <person name="Benedict M.N."/>
            <person name="Youngblut N.D."/>
            <person name="Metcalf M.E."/>
            <person name="Whitaker R.J."/>
            <person name="Metcalf W.W."/>
        </authorList>
    </citation>
    <scope>NUCLEOTIDE SEQUENCE [LARGE SCALE GENOMIC DNA]</scope>
    <source>
        <strain evidence="6 7">Z-7289</strain>
    </source>
</reference>
<dbReference type="HOGENOM" id="CLU_032903_16_0_2"/>
<dbReference type="NCBIfam" id="NF040570">
    <property type="entry name" value="guided_TnpB"/>
    <property type="match status" value="1"/>
</dbReference>
<dbReference type="GO" id="GO:0006310">
    <property type="term" value="P:DNA recombination"/>
    <property type="evidence" value="ECO:0007669"/>
    <property type="project" value="UniProtKB-KW"/>
</dbReference>
<dbReference type="Pfam" id="PF01385">
    <property type="entry name" value="OrfB_IS605"/>
    <property type="match status" value="1"/>
</dbReference>
<sequence>MALVTRTEQIQFKSNSVSGLAHASKNLFNSANYIIRQRFFENDKLYQETGEKGEGIWYKQLYSMLKNTEQYRALPAQTAQQVHKLLEKSWKSFLKALKVYAKSPELFLGRPKSPKYKHKDGEHILVFTNQQCKIANGILKFPKTVNLELKTRLVDVDLREVRVIPNANKYTCEIVYDKTVSDNEINSSWVLGIDPGVRNIATIANNFGANPIVFKGNTANNINHFYNMKKAILQHVYDLAKIKWGSKLAKLDFKRNNMIKDYFHKLSRGIVNYTIENNVKSIIIGKNGNWKQDVNMGRKNNQKFVQLPLAKLIEMIEMIQSKAQEVNIEVILQEESHTSKCSFLENDPV</sequence>
<name>A0A0E3S2U2_9EURY</name>
<evidence type="ECO:0000256" key="2">
    <source>
        <dbReference type="ARBA" id="ARBA00022578"/>
    </source>
</evidence>
<dbReference type="RefSeq" id="WP_052722873.1">
    <property type="nucleotide sequence ID" value="NZ_CP009515.1"/>
</dbReference>
<feature type="domain" description="Probable transposase IS891/IS1136/IS1341" evidence="5">
    <location>
        <begin position="174"/>
        <end position="287"/>
    </location>
</feature>
<evidence type="ECO:0000256" key="3">
    <source>
        <dbReference type="ARBA" id="ARBA00023125"/>
    </source>
</evidence>
<gene>
    <name evidence="6" type="ORF">MSLAZ_1205</name>
</gene>
<evidence type="ECO:0000259" key="5">
    <source>
        <dbReference type="Pfam" id="PF01385"/>
    </source>
</evidence>
<comment type="similarity">
    <text evidence="1">In the C-terminal section; belongs to the transposase 35 family.</text>
</comment>
<evidence type="ECO:0000256" key="1">
    <source>
        <dbReference type="ARBA" id="ARBA00008761"/>
    </source>
</evidence>
<dbReference type="STRING" id="1434111.MSLAZ_1205"/>
<dbReference type="GO" id="GO:0032196">
    <property type="term" value="P:transposition"/>
    <property type="evidence" value="ECO:0007669"/>
    <property type="project" value="UniProtKB-KW"/>
</dbReference>
<keyword evidence="3" id="KW-0238">DNA-binding</keyword>
<dbReference type="InterPro" id="IPR010095">
    <property type="entry name" value="Cas12f1-like_TNB"/>
</dbReference>
<keyword evidence="2" id="KW-0815">Transposition</keyword>
<dbReference type="Proteomes" id="UP000033072">
    <property type="component" value="Chromosome"/>
</dbReference>
<keyword evidence="7" id="KW-1185">Reference proteome</keyword>
<evidence type="ECO:0000256" key="4">
    <source>
        <dbReference type="ARBA" id="ARBA00023172"/>
    </source>
</evidence>
<dbReference type="GO" id="GO:0003677">
    <property type="term" value="F:DNA binding"/>
    <property type="evidence" value="ECO:0007669"/>
    <property type="project" value="UniProtKB-KW"/>
</dbReference>
<evidence type="ECO:0000313" key="7">
    <source>
        <dbReference type="Proteomes" id="UP000033072"/>
    </source>
</evidence>
<organism evidence="6 7">
    <name type="scientific">Methanosarcina lacustris Z-7289</name>
    <dbReference type="NCBI Taxonomy" id="1434111"/>
    <lineage>
        <taxon>Archaea</taxon>
        <taxon>Methanobacteriati</taxon>
        <taxon>Methanobacteriota</taxon>
        <taxon>Stenosarchaea group</taxon>
        <taxon>Methanomicrobia</taxon>
        <taxon>Methanosarcinales</taxon>
        <taxon>Methanosarcinaceae</taxon>
        <taxon>Methanosarcina</taxon>
    </lineage>
</organism>
<evidence type="ECO:0000313" key="6">
    <source>
        <dbReference type="EMBL" id="AKB74466.1"/>
    </source>
</evidence>
<protein>
    <recommendedName>
        <fullName evidence="5">Probable transposase IS891/IS1136/IS1341 domain-containing protein</fullName>
    </recommendedName>
</protein>
<dbReference type="AlphaFoldDB" id="A0A0E3S2U2"/>